<feature type="transmembrane region" description="Helical" evidence="5">
    <location>
        <begin position="284"/>
        <end position="303"/>
    </location>
</feature>
<dbReference type="GO" id="GO:0016301">
    <property type="term" value="F:kinase activity"/>
    <property type="evidence" value="ECO:0007669"/>
    <property type="project" value="UniProtKB-KW"/>
</dbReference>
<keyword evidence="5" id="KW-0812">Transmembrane</keyword>
<organism evidence="7 8">
    <name type="scientific">Actinomycetospora lemnae</name>
    <dbReference type="NCBI Taxonomy" id="3019891"/>
    <lineage>
        <taxon>Bacteria</taxon>
        <taxon>Bacillati</taxon>
        <taxon>Actinomycetota</taxon>
        <taxon>Actinomycetes</taxon>
        <taxon>Pseudonocardiales</taxon>
        <taxon>Pseudonocardiaceae</taxon>
        <taxon>Actinomycetospora</taxon>
    </lineage>
</organism>
<gene>
    <name evidence="7" type="ORF">PGB27_06580</name>
</gene>
<dbReference type="InterPro" id="IPR050482">
    <property type="entry name" value="Sensor_HK_TwoCompSys"/>
</dbReference>
<feature type="domain" description="Histidine kinase/HSP90-like ATPase" evidence="6">
    <location>
        <begin position="608"/>
        <end position="699"/>
    </location>
</feature>
<evidence type="ECO:0000256" key="3">
    <source>
        <dbReference type="ARBA" id="ARBA00023012"/>
    </source>
</evidence>
<dbReference type="Pfam" id="PF07730">
    <property type="entry name" value="HisKA_3"/>
    <property type="match status" value="1"/>
</dbReference>
<feature type="transmembrane region" description="Helical" evidence="5">
    <location>
        <begin position="170"/>
        <end position="189"/>
    </location>
</feature>
<dbReference type="InterPro" id="IPR036890">
    <property type="entry name" value="HATPase_C_sf"/>
</dbReference>
<evidence type="ECO:0000259" key="6">
    <source>
        <dbReference type="SMART" id="SM00387"/>
    </source>
</evidence>
<evidence type="ECO:0000313" key="7">
    <source>
        <dbReference type="EMBL" id="MDD7965015.1"/>
    </source>
</evidence>
<feature type="transmembrane region" description="Helical" evidence="5">
    <location>
        <begin position="35"/>
        <end position="56"/>
    </location>
</feature>
<dbReference type="Gene3D" id="1.20.5.1930">
    <property type="match status" value="1"/>
</dbReference>
<evidence type="ECO:0000256" key="2">
    <source>
        <dbReference type="ARBA" id="ARBA00022777"/>
    </source>
</evidence>
<dbReference type="InterPro" id="IPR011712">
    <property type="entry name" value="Sig_transdc_His_kin_sub3_dim/P"/>
</dbReference>
<reference evidence="7 8" key="1">
    <citation type="submission" date="2023-02" db="EMBL/GenBank/DDBJ databases">
        <title>Genome sequencing required for Actinomycetospora new species description.</title>
        <authorList>
            <person name="Saimee Y."/>
            <person name="Duangmal K."/>
        </authorList>
    </citation>
    <scope>NUCLEOTIDE SEQUENCE [LARGE SCALE GENOMIC DNA]</scope>
    <source>
        <strain evidence="7 8">DW7H6</strain>
    </source>
</reference>
<evidence type="ECO:0000313" key="8">
    <source>
        <dbReference type="Proteomes" id="UP001300763"/>
    </source>
</evidence>
<keyword evidence="1" id="KW-0808">Transferase</keyword>
<sequence length="700" mass="73237">MRPTTEQRASAEVVDEPEAPPPLVTAEETGRARDLLLGLIALAGLVVLALCVALAVRHRDVVTGPDEGGGIIEILAGPVLLAAGLLVLRGADPRGRPVGWVLTAAGAGWLLTGLASAWIVEGLYVTPGLPGTSFAYAVSARYGAFLLLALPLVILLFPDGRLPRGRIGRPVALASLAGTALLPLVLLVVPSREVEARSGMPFTPRVAALDLDPHSIPLPFWPQLLGVAFALVPLGMVVPFVVVAVRHHRARGRRRLQLRWLVWAGLVDVLLVGVGVLLPAPWPTLSLLVAITVTSGAIATAAVRERLYEIDRLLPTTVVALALGVLVLAVDGLVLLVAGAAFGGRDSALLAVAVVAVLYTPLRSRLWRAARRLTRGSRDDPYAAVATLAGRLETAAAPGEQLAALARSVAEAFRLPYVRVEIDRADGAQAVVEHGHTDRPTVALPIRYRDETIGRVAVAEGRRLSEADQRLLGDLLRQAAGAARAGALSASLQQARVDLVTAREEERRRLRRDLHDSVGPGLGAVTLRIETARGLAATDPAAADGVLAQAVADVGALLTDVRRLVHDLRPPALDELGLAGALRAQARRLSDDGLEIVVDGEPGELPAAVEVAAFRIASEAVTNVVRHAGASRAIVLLERRPGRLVVTVTDDGRGIGADVVAGVGTLSLRERAAELGGRTSVSCPPDGGTVVAAEIPLEDP</sequence>
<dbReference type="Proteomes" id="UP001300763">
    <property type="component" value="Unassembled WGS sequence"/>
</dbReference>
<dbReference type="SMART" id="SM00387">
    <property type="entry name" value="HATPase_c"/>
    <property type="match status" value="1"/>
</dbReference>
<dbReference type="Pfam" id="PF02518">
    <property type="entry name" value="HATPase_c"/>
    <property type="match status" value="1"/>
</dbReference>
<dbReference type="InterPro" id="IPR003594">
    <property type="entry name" value="HATPase_dom"/>
</dbReference>
<feature type="transmembrane region" description="Helical" evidence="5">
    <location>
        <begin position="315"/>
        <end position="342"/>
    </location>
</feature>
<dbReference type="PANTHER" id="PTHR24421">
    <property type="entry name" value="NITRATE/NITRITE SENSOR PROTEIN NARX-RELATED"/>
    <property type="match status" value="1"/>
</dbReference>
<keyword evidence="2 7" id="KW-0418">Kinase</keyword>
<feature type="transmembrane region" description="Helical" evidence="5">
    <location>
        <begin position="140"/>
        <end position="158"/>
    </location>
</feature>
<name>A0ABT5SRC7_9PSEU</name>
<feature type="transmembrane region" description="Helical" evidence="5">
    <location>
        <begin position="348"/>
        <end position="366"/>
    </location>
</feature>
<dbReference type="RefSeq" id="WP_274199538.1">
    <property type="nucleotide sequence ID" value="NZ_JAQZAO010000002.1"/>
</dbReference>
<evidence type="ECO:0000256" key="5">
    <source>
        <dbReference type="SAM" id="Phobius"/>
    </source>
</evidence>
<feature type="transmembrane region" description="Helical" evidence="5">
    <location>
        <begin position="257"/>
        <end position="278"/>
    </location>
</feature>
<dbReference type="CDD" id="cd16917">
    <property type="entry name" value="HATPase_UhpB-NarQ-NarX-like"/>
    <property type="match status" value="1"/>
</dbReference>
<keyword evidence="8" id="KW-1185">Reference proteome</keyword>
<accession>A0ABT5SRC7</accession>
<evidence type="ECO:0000256" key="4">
    <source>
        <dbReference type="SAM" id="MobiDB-lite"/>
    </source>
</evidence>
<feature type="transmembrane region" description="Helical" evidence="5">
    <location>
        <begin position="100"/>
        <end position="120"/>
    </location>
</feature>
<feature type="transmembrane region" description="Helical" evidence="5">
    <location>
        <begin position="68"/>
        <end position="88"/>
    </location>
</feature>
<dbReference type="EMBL" id="JAQZAO010000002">
    <property type="protein sequence ID" value="MDD7965015.1"/>
    <property type="molecule type" value="Genomic_DNA"/>
</dbReference>
<dbReference type="Gene3D" id="3.30.565.10">
    <property type="entry name" value="Histidine kinase-like ATPase, C-terminal domain"/>
    <property type="match status" value="1"/>
</dbReference>
<dbReference type="PANTHER" id="PTHR24421:SF58">
    <property type="entry name" value="SIGNAL TRANSDUCTION HISTIDINE-PROTEIN KINASE_PHOSPHATASE UHPB"/>
    <property type="match status" value="1"/>
</dbReference>
<protein>
    <submittedName>
        <fullName evidence="7">Sensor histidine kinase</fullName>
    </submittedName>
</protein>
<proteinExistence type="predicted"/>
<feature type="region of interest" description="Disordered" evidence="4">
    <location>
        <begin position="1"/>
        <end position="23"/>
    </location>
</feature>
<keyword evidence="3" id="KW-0902">Two-component regulatory system</keyword>
<keyword evidence="5" id="KW-0472">Membrane</keyword>
<dbReference type="SUPFAM" id="SSF55874">
    <property type="entry name" value="ATPase domain of HSP90 chaperone/DNA topoisomerase II/histidine kinase"/>
    <property type="match status" value="1"/>
</dbReference>
<feature type="transmembrane region" description="Helical" evidence="5">
    <location>
        <begin position="220"/>
        <end position="245"/>
    </location>
</feature>
<comment type="caution">
    <text evidence="7">The sequence shown here is derived from an EMBL/GenBank/DDBJ whole genome shotgun (WGS) entry which is preliminary data.</text>
</comment>
<keyword evidence="5" id="KW-1133">Transmembrane helix</keyword>
<evidence type="ECO:0000256" key="1">
    <source>
        <dbReference type="ARBA" id="ARBA00022679"/>
    </source>
</evidence>